<accession>A0A4C1Y2I4</accession>
<comment type="caution">
    <text evidence="1">The sequence shown here is derived from an EMBL/GenBank/DDBJ whole genome shotgun (WGS) entry which is preliminary data.</text>
</comment>
<evidence type="ECO:0000313" key="1">
    <source>
        <dbReference type="EMBL" id="GBP68595.1"/>
    </source>
</evidence>
<proteinExistence type="predicted"/>
<dbReference type="Proteomes" id="UP000299102">
    <property type="component" value="Unassembled WGS sequence"/>
</dbReference>
<dbReference type="EMBL" id="BGZK01001017">
    <property type="protein sequence ID" value="GBP68595.1"/>
    <property type="molecule type" value="Genomic_DNA"/>
</dbReference>
<gene>
    <name evidence="1" type="ORF">EVAR_83683_1</name>
</gene>
<protein>
    <submittedName>
        <fullName evidence="1">Uncharacterized protein</fullName>
    </submittedName>
</protein>
<keyword evidence="2" id="KW-1185">Reference proteome</keyword>
<dbReference type="AlphaFoldDB" id="A0A4C1Y2I4"/>
<name>A0A4C1Y2I4_EUMVA</name>
<organism evidence="1 2">
    <name type="scientific">Eumeta variegata</name>
    <name type="common">Bagworm moth</name>
    <name type="synonym">Eumeta japonica</name>
    <dbReference type="NCBI Taxonomy" id="151549"/>
    <lineage>
        <taxon>Eukaryota</taxon>
        <taxon>Metazoa</taxon>
        <taxon>Ecdysozoa</taxon>
        <taxon>Arthropoda</taxon>
        <taxon>Hexapoda</taxon>
        <taxon>Insecta</taxon>
        <taxon>Pterygota</taxon>
        <taxon>Neoptera</taxon>
        <taxon>Endopterygota</taxon>
        <taxon>Lepidoptera</taxon>
        <taxon>Glossata</taxon>
        <taxon>Ditrysia</taxon>
        <taxon>Tineoidea</taxon>
        <taxon>Psychidae</taxon>
        <taxon>Oiketicinae</taxon>
        <taxon>Eumeta</taxon>
    </lineage>
</organism>
<evidence type="ECO:0000313" key="2">
    <source>
        <dbReference type="Proteomes" id="UP000299102"/>
    </source>
</evidence>
<reference evidence="1 2" key="1">
    <citation type="journal article" date="2019" name="Commun. Biol.">
        <title>The bagworm genome reveals a unique fibroin gene that provides high tensile strength.</title>
        <authorList>
            <person name="Kono N."/>
            <person name="Nakamura H."/>
            <person name="Ohtoshi R."/>
            <person name="Tomita M."/>
            <person name="Numata K."/>
            <person name="Arakawa K."/>
        </authorList>
    </citation>
    <scope>NUCLEOTIDE SEQUENCE [LARGE SCALE GENOMIC DNA]</scope>
</reference>
<sequence length="187" mass="21615">MRDADLHHLQAFQSGKVSRSQGPLTRCEDELGDWRGKNFSLYLYSSEDARIHVNKGRSANKHINLVNDDGTLGAWQRRFRRQRLSGDKPRCYQFLILIPEKLRGARLCRHVTRNQFVYETRQGCWSDRVPGDRERASRIVTFQFNPFISVRSSRDARAAPPSSRSNSGQTLGRLYMKALSLGTLWNF</sequence>